<dbReference type="InterPro" id="IPR015943">
    <property type="entry name" value="WD40/YVTN_repeat-like_dom_sf"/>
</dbReference>
<dbReference type="PANTHER" id="PTHR19848">
    <property type="entry name" value="WD40 REPEAT PROTEIN"/>
    <property type="match status" value="1"/>
</dbReference>
<dbReference type="SUPFAM" id="SSF50978">
    <property type="entry name" value="WD40 repeat-like"/>
    <property type="match status" value="1"/>
</dbReference>
<protein>
    <recommendedName>
        <fullName evidence="6">WD40 repeat-like protein</fullName>
    </recommendedName>
</protein>
<dbReference type="Proteomes" id="UP000818624">
    <property type="component" value="Chromosome 2"/>
</dbReference>
<proteinExistence type="predicted"/>
<dbReference type="InterPro" id="IPR001680">
    <property type="entry name" value="WD40_rpt"/>
</dbReference>
<keyword evidence="1 3" id="KW-0853">WD repeat</keyword>
<dbReference type="InterPro" id="IPR019775">
    <property type="entry name" value="WD40_repeat_CS"/>
</dbReference>
<dbReference type="SMART" id="SM00320">
    <property type="entry name" value="WD40"/>
    <property type="match status" value="3"/>
</dbReference>
<gene>
    <name evidence="4" type="ORF">GLX27_001920</name>
</gene>
<dbReference type="EMBL" id="CP046235">
    <property type="protein sequence ID" value="WFD47269.1"/>
    <property type="molecule type" value="Genomic_DNA"/>
</dbReference>
<sequence>MAPDALTEVCDEVVARYLAHQGHTHVLEAFQQAVKRNDLSTEQFKDVARDLRTLVEQSQSIASAQALSRLQLEETDADDLDGIVANAQAADQAEYTLDKTIEHLHHSNLLSIRAVQVSERSGSAWTLREGVATTGADKLIVFSDPHSGEVLAILDKPSQPTPSGAVGHDSAVLDVSQNPKHPRYVASAGMDGRVVVWDLHTAQPVQTLKEHARFVVRVAHSPCGTFLASAGYDKKVVVYRVTRQSDELMYAKVHEIVLGANPEALVFVVGPSAPPAPGHELGVPRRAWLVFTERGHVDLTYVALPAPDLEEGAAPDFTTVKYNTNPDPDDHHAGYSLLDLSLHPSGHYICAQTGDHAALQRESPTGQPVSIGGTTLGDTLSRLLVLPLFSSFRRLTLWTEAPSSTFSNPRHAWRTEGDAAWVTGEDGVLRLVGVDGELKARVPAHGQLRPIDSTSQRARDAAAAAAWVRGGNTVIKGVAVLPDGGVASCGFDRTVRVLRPSASS</sequence>
<evidence type="ECO:0000256" key="3">
    <source>
        <dbReference type="PROSITE-ProRule" id="PRU00221"/>
    </source>
</evidence>
<evidence type="ECO:0000313" key="4">
    <source>
        <dbReference type="EMBL" id="WFD47269.1"/>
    </source>
</evidence>
<dbReference type="Pfam" id="PF00400">
    <property type="entry name" value="WD40"/>
    <property type="match status" value="2"/>
</dbReference>
<dbReference type="PROSITE" id="PS50294">
    <property type="entry name" value="WD_REPEATS_REGION"/>
    <property type="match status" value="1"/>
</dbReference>
<dbReference type="PROSITE" id="PS00678">
    <property type="entry name" value="WD_REPEATS_1"/>
    <property type="match status" value="1"/>
</dbReference>
<keyword evidence="5" id="KW-1185">Reference proteome</keyword>
<feature type="repeat" description="WD" evidence="3">
    <location>
        <begin position="165"/>
        <end position="207"/>
    </location>
</feature>
<dbReference type="Gene3D" id="2.130.10.10">
    <property type="entry name" value="YVTN repeat-like/Quinoprotein amine dehydrogenase"/>
    <property type="match status" value="1"/>
</dbReference>
<keyword evidence="2" id="KW-0677">Repeat</keyword>
<dbReference type="InterPro" id="IPR036322">
    <property type="entry name" value="WD40_repeat_dom_sf"/>
</dbReference>
<reference evidence="4 5" key="1">
    <citation type="journal article" date="2020" name="Elife">
        <title>Loss of centromere function drives karyotype evolution in closely related Malassezia species.</title>
        <authorList>
            <person name="Sankaranarayanan S.R."/>
            <person name="Ianiri G."/>
            <person name="Coelho M.A."/>
            <person name="Reza M.H."/>
            <person name="Thimmappa B.C."/>
            <person name="Ganguly P."/>
            <person name="Vadnala R.N."/>
            <person name="Sun S."/>
            <person name="Siddharthan R."/>
            <person name="Tellgren-Roth C."/>
            <person name="Dawson T.L."/>
            <person name="Heitman J."/>
            <person name="Sanyal K."/>
        </authorList>
    </citation>
    <scope>NUCLEOTIDE SEQUENCE [LARGE SCALE GENOMIC DNA]</scope>
    <source>
        <strain evidence="4">CBS14141</strain>
    </source>
</reference>
<dbReference type="PANTHER" id="PTHR19848:SF8">
    <property type="entry name" value="F-BOX AND WD REPEAT DOMAIN CONTAINING 7"/>
    <property type="match status" value="1"/>
</dbReference>
<dbReference type="PROSITE" id="PS50082">
    <property type="entry name" value="WD_REPEATS_2"/>
    <property type="match status" value="1"/>
</dbReference>
<evidence type="ECO:0000256" key="2">
    <source>
        <dbReference type="ARBA" id="ARBA00022737"/>
    </source>
</evidence>
<evidence type="ECO:0000256" key="1">
    <source>
        <dbReference type="ARBA" id="ARBA00022574"/>
    </source>
</evidence>
<organism evidence="4 5">
    <name type="scientific">Malassezia furfur</name>
    <name type="common">Pityriasis versicolor infection agent</name>
    <name type="synonym">Pityrosporum furfur</name>
    <dbReference type="NCBI Taxonomy" id="55194"/>
    <lineage>
        <taxon>Eukaryota</taxon>
        <taxon>Fungi</taxon>
        <taxon>Dikarya</taxon>
        <taxon>Basidiomycota</taxon>
        <taxon>Ustilaginomycotina</taxon>
        <taxon>Malasseziomycetes</taxon>
        <taxon>Malasseziales</taxon>
        <taxon>Malasseziaceae</taxon>
        <taxon>Malassezia</taxon>
    </lineage>
</organism>
<evidence type="ECO:0000313" key="5">
    <source>
        <dbReference type="Proteomes" id="UP000818624"/>
    </source>
</evidence>
<accession>A0ABY8EQI1</accession>
<evidence type="ECO:0008006" key="6">
    <source>
        <dbReference type="Google" id="ProtNLM"/>
    </source>
</evidence>
<name>A0ABY8EQI1_MALFU</name>